<dbReference type="Pfam" id="PF13231">
    <property type="entry name" value="PMT_2"/>
    <property type="match status" value="1"/>
</dbReference>
<feature type="transmembrane region" description="Helical" evidence="8">
    <location>
        <begin position="312"/>
        <end position="333"/>
    </location>
</feature>
<evidence type="ECO:0000259" key="9">
    <source>
        <dbReference type="Pfam" id="PF13231"/>
    </source>
</evidence>
<dbReference type="AlphaFoldDB" id="A0AAE4WG57"/>
<keyword evidence="6 8" id="KW-1133">Transmembrane helix</keyword>
<reference evidence="10 11" key="1">
    <citation type="submission" date="2019-12" db="EMBL/GenBank/DDBJ databases">
        <title>Whole-genome sequencing of Allorhizobium vitis.</title>
        <authorList>
            <person name="Gan H.M."/>
            <person name="Szegedi E."/>
            <person name="Burr T."/>
            <person name="Savka M.A."/>
        </authorList>
    </citation>
    <scope>NUCLEOTIDE SEQUENCE [LARGE SCALE GENOMIC DNA]</scope>
    <source>
        <strain evidence="10 11">CG989</strain>
    </source>
</reference>
<proteinExistence type="predicted"/>
<evidence type="ECO:0000256" key="4">
    <source>
        <dbReference type="ARBA" id="ARBA00022679"/>
    </source>
</evidence>
<feature type="transmembrane region" description="Helical" evidence="8">
    <location>
        <begin position="143"/>
        <end position="161"/>
    </location>
</feature>
<dbReference type="PANTHER" id="PTHR33908:SF11">
    <property type="entry name" value="MEMBRANE PROTEIN"/>
    <property type="match status" value="1"/>
</dbReference>
<dbReference type="InterPro" id="IPR050297">
    <property type="entry name" value="LipidA_mod_glycosyltrf_83"/>
</dbReference>
<feature type="domain" description="Glycosyltransferase RgtA/B/C/D-like" evidence="9">
    <location>
        <begin position="71"/>
        <end position="232"/>
    </location>
</feature>
<feature type="transmembrane region" description="Helical" evidence="8">
    <location>
        <begin position="264"/>
        <end position="287"/>
    </location>
</feature>
<feature type="transmembrane region" description="Helical" evidence="8">
    <location>
        <begin position="213"/>
        <end position="234"/>
    </location>
</feature>
<evidence type="ECO:0000256" key="2">
    <source>
        <dbReference type="ARBA" id="ARBA00022475"/>
    </source>
</evidence>
<evidence type="ECO:0000256" key="7">
    <source>
        <dbReference type="ARBA" id="ARBA00023136"/>
    </source>
</evidence>
<keyword evidence="4" id="KW-0808">Transferase</keyword>
<comment type="caution">
    <text evidence="10">The sequence shown here is derived from an EMBL/GenBank/DDBJ whole genome shotgun (WGS) entry which is preliminary data.</text>
</comment>
<feature type="transmembrane region" description="Helical" evidence="8">
    <location>
        <begin position="91"/>
        <end position="113"/>
    </location>
</feature>
<accession>A0AAE4WG57</accession>
<organism evidence="10 11">
    <name type="scientific">Agrobacterium vitis</name>
    <name type="common">Rhizobium vitis</name>
    <dbReference type="NCBI Taxonomy" id="373"/>
    <lineage>
        <taxon>Bacteria</taxon>
        <taxon>Pseudomonadati</taxon>
        <taxon>Pseudomonadota</taxon>
        <taxon>Alphaproteobacteria</taxon>
        <taxon>Hyphomicrobiales</taxon>
        <taxon>Rhizobiaceae</taxon>
        <taxon>Rhizobium/Agrobacterium group</taxon>
        <taxon>Agrobacterium</taxon>
    </lineage>
</organism>
<evidence type="ECO:0000256" key="1">
    <source>
        <dbReference type="ARBA" id="ARBA00004651"/>
    </source>
</evidence>
<dbReference type="GO" id="GO:0005886">
    <property type="term" value="C:plasma membrane"/>
    <property type="evidence" value="ECO:0007669"/>
    <property type="project" value="UniProtKB-SubCell"/>
</dbReference>
<feature type="transmembrane region" description="Helical" evidence="8">
    <location>
        <begin position="173"/>
        <end position="201"/>
    </location>
</feature>
<dbReference type="GO" id="GO:0016763">
    <property type="term" value="F:pentosyltransferase activity"/>
    <property type="evidence" value="ECO:0007669"/>
    <property type="project" value="TreeGrafter"/>
</dbReference>
<keyword evidence="3" id="KW-0328">Glycosyltransferase</keyword>
<gene>
    <name evidence="10" type="ORF">GOZ95_23830</name>
</gene>
<evidence type="ECO:0000313" key="11">
    <source>
        <dbReference type="Proteomes" id="UP000436692"/>
    </source>
</evidence>
<dbReference type="GO" id="GO:0009103">
    <property type="term" value="P:lipopolysaccharide biosynthetic process"/>
    <property type="evidence" value="ECO:0007669"/>
    <property type="project" value="UniProtKB-ARBA"/>
</dbReference>
<protein>
    <recommendedName>
        <fullName evidence="9">Glycosyltransferase RgtA/B/C/D-like domain-containing protein</fullName>
    </recommendedName>
</protein>
<keyword evidence="5 8" id="KW-0812">Transmembrane</keyword>
<evidence type="ECO:0000313" key="10">
    <source>
        <dbReference type="EMBL" id="MUZ60461.1"/>
    </source>
</evidence>
<dbReference type="EMBL" id="WPHM01000017">
    <property type="protein sequence ID" value="MUZ60461.1"/>
    <property type="molecule type" value="Genomic_DNA"/>
</dbReference>
<name>A0AAE4WG57_AGRVI</name>
<feature type="transmembrane region" description="Helical" evidence="8">
    <location>
        <begin position="340"/>
        <end position="358"/>
    </location>
</feature>
<dbReference type="InterPro" id="IPR038731">
    <property type="entry name" value="RgtA/B/C-like"/>
</dbReference>
<evidence type="ECO:0000256" key="6">
    <source>
        <dbReference type="ARBA" id="ARBA00022989"/>
    </source>
</evidence>
<dbReference type="Proteomes" id="UP000436692">
    <property type="component" value="Unassembled WGS sequence"/>
</dbReference>
<sequence length="524" mass="57722">MSRLRIPKHRIPRISEMISTLRQKPASLFLLLGVYFIVQVLVRLALPASLELDEGQQLYYAQWLSIGYDSQPPFYNWIQYGVVELLGPNRLALALLKNLMLFASYVLIALAAAQVLKSRDLVIIACLSLLTMPQISFEAQRDLTHTVALIFCTALLLFGVLRTLKSPSRWSYALTGAAIGCGFISKYNFVLLVSAAFLAILAEPKFRRRVMDWRILLTAGVALAILLPHALWFFQHMQEATRNTLGKMTDDNITSLPQQIFKGLTSLSTAVLASAAPTMALLLIPFARTLPFPHLPRPAASVLSASNEWTRLLGRMMLLVVAVLALMVIFGGVSAIKDRWLAPCFLMLPLYLCLKVEAAGLGEEGQLRRFLVVALAIMVLVPVILYGRVVGAGIIGHYQKQNVPYGQAVATALASAPSRPVLVLTSDQQMAGNIRLHAPDIAVTVPPTSGVPAPARFDAQHPLMVIWRNFGRPNPEMPKAMKDWIATYPGLQAQSVGEIALPFLHGRPHSLYSFGYALYYSTTP</sequence>
<keyword evidence="7 8" id="KW-0472">Membrane</keyword>
<keyword evidence="2" id="KW-1003">Cell membrane</keyword>
<feature type="transmembrane region" description="Helical" evidence="8">
    <location>
        <begin position="370"/>
        <end position="391"/>
    </location>
</feature>
<feature type="transmembrane region" description="Helical" evidence="8">
    <location>
        <begin position="120"/>
        <end position="137"/>
    </location>
</feature>
<comment type="subcellular location">
    <subcellularLocation>
        <location evidence="1">Cell membrane</location>
        <topology evidence="1">Multi-pass membrane protein</topology>
    </subcellularLocation>
</comment>
<feature type="transmembrane region" description="Helical" evidence="8">
    <location>
        <begin position="26"/>
        <end position="46"/>
    </location>
</feature>
<evidence type="ECO:0000256" key="5">
    <source>
        <dbReference type="ARBA" id="ARBA00022692"/>
    </source>
</evidence>
<evidence type="ECO:0000256" key="8">
    <source>
        <dbReference type="SAM" id="Phobius"/>
    </source>
</evidence>
<dbReference type="PANTHER" id="PTHR33908">
    <property type="entry name" value="MANNOSYLTRANSFERASE YKCB-RELATED"/>
    <property type="match status" value="1"/>
</dbReference>
<evidence type="ECO:0000256" key="3">
    <source>
        <dbReference type="ARBA" id="ARBA00022676"/>
    </source>
</evidence>